<dbReference type="AlphaFoldDB" id="A0AA37JI54"/>
<dbReference type="Gene3D" id="3.10.450.40">
    <property type="match status" value="1"/>
</dbReference>
<dbReference type="InterPro" id="IPR020288">
    <property type="entry name" value="Sheath_initiator"/>
</dbReference>
<reference evidence="1" key="1">
    <citation type="submission" date="2022-01" db="EMBL/GenBank/DDBJ databases">
        <title>Novel bile acid biosynthetic pathways are enriched in the microbiome of centenarians.</title>
        <authorList>
            <person name="Sato Y."/>
            <person name="Atarashi K."/>
            <person name="Plichta R.D."/>
            <person name="Arai Y."/>
            <person name="Sasajima S."/>
            <person name="Kearney M.S."/>
            <person name="Suda W."/>
            <person name="Takeshita K."/>
            <person name="Sasaki T."/>
            <person name="Okamoto S."/>
            <person name="Skelly N.A."/>
            <person name="Okamura Y."/>
            <person name="Vlamakis H."/>
            <person name="Li Y."/>
            <person name="Tanoue T."/>
            <person name="Takei H."/>
            <person name="Nittono H."/>
            <person name="Narushima S."/>
            <person name="Irie J."/>
            <person name="Itoh H."/>
            <person name="Moriya K."/>
            <person name="Sugiura Y."/>
            <person name="Suematsu M."/>
            <person name="Moritoki N."/>
            <person name="Shibata S."/>
            <person name="Littman R.D."/>
            <person name="Fischbach A.M."/>
            <person name="Uwamino Y."/>
            <person name="Inoue T."/>
            <person name="Honda A."/>
            <person name="Hattori M."/>
            <person name="Murai T."/>
            <person name="Xavier J.R."/>
            <person name="Hirose N."/>
            <person name="Honda K."/>
        </authorList>
    </citation>
    <scope>NUCLEOTIDE SEQUENCE</scope>
    <source>
        <strain evidence="1">CE91-St55</strain>
    </source>
</reference>
<evidence type="ECO:0000313" key="2">
    <source>
        <dbReference type="Proteomes" id="UP001055091"/>
    </source>
</evidence>
<protein>
    <submittedName>
        <fullName evidence="1">Phage protein</fullName>
    </submittedName>
</protein>
<sequence length="127" mass="14889">MKLTTGIVLQERTFEGKTYKVSTCKIEGYVDDLEALKQAIYKVIDTDQYEYPIYSFSYGIAWKELIGEEQPYVRAEMKRMIREALLRDDRIQEVDRFSFSFTGDTCQCSFNVFSIYGDIEIEMEVPV</sequence>
<gene>
    <name evidence="1" type="ORF">CE91St55_40220</name>
</gene>
<dbReference type="RefSeq" id="WP_244052729.1">
    <property type="nucleotide sequence ID" value="NZ_BQNJ01000001.1"/>
</dbReference>
<name>A0AA37JI54_9FIRM</name>
<dbReference type="Proteomes" id="UP001055091">
    <property type="component" value="Unassembled WGS sequence"/>
</dbReference>
<dbReference type="Pfam" id="PF10934">
    <property type="entry name" value="Sheath_initiator"/>
    <property type="match status" value="1"/>
</dbReference>
<dbReference type="SUPFAM" id="SSF160719">
    <property type="entry name" value="gpW/gp25-like"/>
    <property type="match status" value="1"/>
</dbReference>
<proteinExistence type="predicted"/>
<comment type="caution">
    <text evidence="1">The sequence shown here is derived from an EMBL/GenBank/DDBJ whole genome shotgun (WGS) entry which is preliminary data.</text>
</comment>
<dbReference type="EMBL" id="BQNJ01000001">
    <property type="protein sequence ID" value="GKH02041.1"/>
    <property type="molecule type" value="Genomic_DNA"/>
</dbReference>
<evidence type="ECO:0000313" key="1">
    <source>
        <dbReference type="EMBL" id="GKH02041.1"/>
    </source>
</evidence>
<accession>A0AA37JI54</accession>
<organism evidence="1 2">
    <name type="scientific">Hungatella hathewayi</name>
    <dbReference type="NCBI Taxonomy" id="154046"/>
    <lineage>
        <taxon>Bacteria</taxon>
        <taxon>Bacillati</taxon>
        <taxon>Bacillota</taxon>
        <taxon>Clostridia</taxon>
        <taxon>Lachnospirales</taxon>
        <taxon>Lachnospiraceae</taxon>
        <taxon>Hungatella</taxon>
    </lineage>
</organism>